<dbReference type="InterPro" id="IPR050711">
    <property type="entry name" value="ET-N_metabolism_enzyme"/>
</dbReference>
<dbReference type="Gene3D" id="3.60.20.10">
    <property type="entry name" value="Glutamine Phosphoribosylpyrophosphate, subunit 1, domain 1"/>
    <property type="match status" value="1"/>
</dbReference>
<dbReference type="CDD" id="cd00713">
    <property type="entry name" value="GltS"/>
    <property type="match status" value="1"/>
</dbReference>
<evidence type="ECO:0000256" key="10">
    <source>
        <dbReference type="ARBA" id="ARBA00023004"/>
    </source>
</evidence>
<protein>
    <submittedName>
        <fullName evidence="17">Glutamate synthase large subunit</fullName>
        <ecNumber evidence="17">1.4.1.13</ecNumber>
    </submittedName>
</protein>
<dbReference type="NCBIfam" id="NF008730">
    <property type="entry name" value="PRK11750.1"/>
    <property type="match status" value="1"/>
</dbReference>
<keyword evidence="18" id="KW-1185">Reference proteome</keyword>
<evidence type="ECO:0000256" key="14">
    <source>
        <dbReference type="ARBA" id="ARBA00029440"/>
    </source>
</evidence>
<dbReference type="CDD" id="cd00982">
    <property type="entry name" value="gltB_C"/>
    <property type="match status" value="1"/>
</dbReference>
<dbReference type="InterPro" id="IPR002489">
    <property type="entry name" value="Glu_synth_asu_C"/>
</dbReference>
<dbReference type="PANTHER" id="PTHR11938:SF133">
    <property type="entry name" value="GLUTAMATE SYNTHASE (NADH)"/>
    <property type="match status" value="1"/>
</dbReference>
<dbReference type="Proteomes" id="UP001589532">
    <property type="component" value="Unassembled WGS sequence"/>
</dbReference>
<dbReference type="InterPro" id="IPR029055">
    <property type="entry name" value="Ntn_hydrolases_N"/>
</dbReference>
<dbReference type="GO" id="GO:0004355">
    <property type="term" value="F:glutamate synthase (NADPH) activity"/>
    <property type="evidence" value="ECO:0007669"/>
    <property type="project" value="UniProtKB-EC"/>
</dbReference>
<evidence type="ECO:0000256" key="3">
    <source>
        <dbReference type="ARBA" id="ARBA00009716"/>
    </source>
</evidence>
<dbReference type="SUPFAM" id="SSF69336">
    <property type="entry name" value="Alpha subunit of glutamate synthase, C-terminal domain"/>
    <property type="match status" value="1"/>
</dbReference>
<dbReference type="PROSITE" id="PS51278">
    <property type="entry name" value="GATASE_TYPE_2"/>
    <property type="match status" value="1"/>
</dbReference>
<dbReference type="EC" id="1.4.1.13" evidence="17"/>
<dbReference type="Gene3D" id="3.20.20.70">
    <property type="entry name" value="Aldolase class I"/>
    <property type="match status" value="2"/>
</dbReference>
<evidence type="ECO:0000256" key="7">
    <source>
        <dbReference type="ARBA" id="ARBA00022723"/>
    </source>
</evidence>
<keyword evidence="9 17" id="KW-0560">Oxidoreductase</keyword>
<dbReference type="Gene3D" id="2.160.20.60">
    <property type="entry name" value="Glutamate synthase, alpha subunit, C-terminal domain"/>
    <property type="match status" value="1"/>
</dbReference>
<dbReference type="InterPro" id="IPR002932">
    <property type="entry name" value="Glu_synthdom"/>
</dbReference>
<evidence type="ECO:0000256" key="2">
    <source>
        <dbReference type="ARBA" id="ARBA00001927"/>
    </source>
</evidence>
<dbReference type="InterPro" id="IPR013785">
    <property type="entry name" value="Aldolase_TIM"/>
</dbReference>
<dbReference type="InterPro" id="IPR001202">
    <property type="entry name" value="WW_dom"/>
</dbReference>
<dbReference type="Pfam" id="PF00310">
    <property type="entry name" value="GATase_2"/>
    <property type="match status" value="1"/>
</dbReference>
<accession>A0ABV5SAV3</accession>
<evidence type="ECO:0000256" key="5">
    <source>
        <dbReference type="ARBA" id="ARBA00022630"/>
    </source>
</evidence>
<keyword evidence="7" id="KW-0479">Metal-binding</keyword>
<reference evidence="17 18" key="1">
    <citation type="submission" date="2024-09" db="EMBL/GenBank/DDBJ databases">
        <authorList>
            <person name="Sun Q."/>
            <person name="Mori K."/>
        </authorList>
    </citation>
    <scope>NUCLEOTIDE SEQUENCE [LARGE SCALE GENOMIC DNA]</scope>
    <source>
        <strain evidence="17 18">JCM 3143</strain>
    </source>
</reference>
<feature type="domain" description="WW" evidence="15">
    <location>
        <begin position="311"/>
        <end position="346"/>
    </location>
</feature>
<proteinExistence type="inferred from homology"/>
<comment type="cofactor">
    <cofactor evidence="2">
        <name>[3Fe-4S] cluster</name>
        <dbReference type="ChEBI" id="CHEBI:21137"/>
    </cofactor>
</comment>
<keyword evidence="11" id="KW-0411">Iron-sulfur</keyword>
<dbReference type="InterPro" id="IPR036485">
    <property type="entry name" value="Glu_synth_asu_C_sf"/>
</dbReference>
<dbReference type="InterPro" id="IPR006982">
    <property type="entry name" value="Glu_synth_centr_N"/>
</dbReference>
<keyword evidence="4" id="KW-0028">Amino-acid biosynthesis</keyword>
<dbReference type="InterPro" id="IPR017932">
    <property type="entry name" value="GATase_2_dom"/>
</dbReference>
<dbReference type="Pfam" id="PF01493">
    <property type="entry name" value="GXGXG"/>
    <property type="match status" value="1"/>
</dbReference>
<dbReference type="CDD" id="cd02808">
    <property type="entry name" value="GltS_FMN"/>
    <property type="match status" value="1"/>
</dbReference>
<dbReference type="SUPFAM" id="SSF56235">
    <property type="entry name" value="N-terminal nucleophile aminohydrolases (Ntn hydrolases)"/>
    <property type="match status" value="1"/>
</dbReference>
<evidence type="ECO:0000256" key="11">
    <source>
        <dbReference type="ARBA" id="ARBA00023014"/>
    </source>
</evidence>
<evidence type="ECO:0000259" key="15">
    <source>
        <dbReference type="PROSITE" id="PS50020"/>
    </source>
</evidence>
<keyword evidence="12" id="KW-0314">Glutamate biosynthesis</keyword>
<evidence type="ECO:0000256" key="1">
    <source>
        <dbReference type="ARBA" id="ARBA00001917"/>
    </source>
</evidence>
<gene>
    <name evidence="17" type="primary">gltB</name>
    <name evidence="17" type="ORF">ACFFSA_34115</name>
</gene>
<keyword evidence="5" id="KW-0285">Flavoprotein</keyword>
<comment type="pathway">
    <text evidence="14">Amino-acid biosynthesis.</text>
</comment>
<evidence type="ECO:0000256" key="8">
    <source>
        <dbReference type="ARBA" id="ARBA00022962"/>
    </source>
</evidence>
<keyword evidence="10" id="KW-0408">Iron</keyword>
<keyword evidence="6" id="KW-0288">FMN</keyword>
<evidence type="ECO:0000256" key="9">
    <source>
        <dbReference type="ARBA" id="ARBA00023002"/>
    </source>
</evidence>
<dbReference type="RefSeq" id="WP_344985093.1">
    <property type="nucleotide sequence ID" value="NZ_BAAAXV010000001.1"/>
</dbReference>
<comment type="caution">
    <text evidence="17">The sequence shown here is derived from an EMBL/GenBank/DDBJ whole genome shotgun (WGS) entry which is preliminary data.</text>
</comment>
<evidence type="ECO:0000313" key="17">
    <source>
        <dbReference type="EMBL" id="MFB9628149.1"/>
    </source>
</evidence>
<dbReference type="PROSITE" id="PS50020">
    <property type="entry name" value="WW_DOMAIN_2"/>
    <property type="match status" value="1"/>
</dbReference>
<evidence type="ECO:0000256" key="13">
    <source>
        <dbReference type="ARBA" id="ARBA00023291"/>
    </source>
</evidence>
<evidence type="ECO:0000256" key="12">
    <source>
        <dbReference type="ARBA" id="ARBA00023164"/>
    </source>
</evidence>
<evidence type="ECO:0000259" key="16">
    <source>
        <dbReference type="PROSITE" id="PS51278"/>
    </source>
</evidence>
<keyword evidence="8" id="KW-0315">Glutamine amidotransferase</keyword>
<feature type="domain" description="Glutamine amidotransferase type-2" evidence="16">
    <location>
        <begin position="24"/>
        <end position="410"/>
    </location>
</feature>
<dbReference type="PANTHER" id="PTHR11938">
    <property type="entry name" value="FAD NADPH DEHYDROGENASE/OXIDOREDUCTASE"/>
    <property type="match status" value="1"/>
</dbReference>
<dbReference type="Pfam" id="PF04898">
    <property type="entry name" value="Glu_syn_central"/>
    <property type="match status" value="1"/>
</dbReference>
<comment type="similarity">
    <text evidence="3">Belongs to the glutamate synthase family.</text>
</comment>
<dbReference type="SUPFAM" id="SSF51395">
    <property type="entry name" value="FMN-linked oxidoreductases"/>
    <property type="match status" value="1"/>
</dbReference>
<comment type="cofactor">
    <cofactor evidence="1">
        <name>FMN</name>
        <dbReference type="ChEBI" id="CHEBI:58210"/>
    </cofactor>
</comment>
<evidence type="ECO:0000256" key="6">
    <source>
        <dbReference type="ARBA" id="ARBA00022643"/>
    </source>
</evidence>
<organism evidence="17 18">
    <name type="scientific">Nonomuraea helvata</name>
    <dbReference type="NCBI Taxonomy" id="37484"/>
    <lineage>
        <taxon>Bacteria</taxon>
        <taxon>Bacillati</taxon>
        <taxon>Actinomycetota</taxon>
        <taxon>Actinomycetes</taxon>
        <taxon>Streptosporangiales</taxon>
        <taxon>Streptosporangiaceae</taxon>
        <taxon>Nonomuraea</taxon>
    </lineage>
</organism>
<name>A0ABV5SAV3_9ACTN</name>
<dbReference type="EMBL" id="JBHMBW010000039">
    <property type="protein sequence ID" value="MFB9628149.1"/>
    <property type="molecule type" value="Genomic_DNA"/>
</dbReference>
<dbReference type="Pfam" id="PF01645">
    <property type="entry name" value="Glu_synthase"/>
    <property type="match status" value="1"/>
</dbReference>
<evidence type="ECO:0000313" key="18">
    <source>
        <dbReference type="Proteomes" id="UP001589532"/>
    </source>
</evidence>
<evidence type="ECO:0000256" key="4">
    <source>
        <dbReference type="ARBA" id="ARBA00022605"/>
    </source>
</evidence>
<sequence>MPAAHLGFPEPQGLYHPANEHDACGVAMVADVAGRRGHGIVVKALTALCNLDHRGAKGSEPDTGDGAGILTQIPDGFYRASVPFALPSAGAYATGIAFLPFDEQARSVATGLIEEIAAEEGLTVLGWRELPVDRELPGPSARAVMPHFAQLFVADPEGREGLELDRLAYCLRKRAEHEAHVYFPSLSARTIVYKGMLTPDQVEPFFPDLSDERYETAIALVHSRFSTNTFPSWPLAHPYRYIAHNGEINTVKGNRNWMRAREAMLESAHIPGEISRLFPICDPDGSDTASFDEVLELLHIGGRSLPHAVLMMIPEAWENHTEMDDARRAFYEFHSSMMEAWDGPASITFTDGTLAGAVLDRNGLRPGRFWVTADGLVVLASEAGVLDFRPEDVVRKGRLQPGRMFLIDTARGKIIEDDEIKAELAAELPYEDWLHAGLVRFEELPARQREIPTHEALIKRQQTFGYTEEELRIILSPMAKAGQEPIGSMGTDTPVAVLSEKPRLLFDYFTQLFAQVTNPPLDAIREELVTSLASTIGPEGNLLDPGPSSCRQLVLPYPVIDNDELAKIIHINDEHDLPGFHPYVISGLYEVAGGGEALLRRLEEIRAEASQAIANGARIIVLSDRGSSDTLAPIPALLLTGAVHHHLIQEKTRTKIGLVIETGEARECHHMALLIGYGAGAINPYLAIETIEDLVDTGVLQMDKRKAVRNLIKAYGKGVIKVMSKMGVSTVASYTGAQIFEALGLSQEVIDSCFAGTTSRLGGVGFDVLAKEVEQRHRHAYPRAENAHRKLQVGGEYQWRREGEPHLFNPETVFKLQHATRTRRYEIFKEYTNLVDSQSERLMTLRGLFKLRKGNPIPIEEVEPVSEIVKRFSTGAMSYGSISMEAHETLAIAMNRLGGKSNTGEGGEDPERLYDATRRSAIKQVASGRFGVTSEYLVNAADLQIKMAQGAKPGEGGQLPGHKVYPWIAKTRHSTPGVGLISPPPHHDIYSIEDLAQLIHDLKNSNPEARVHVKLVAEVGVGTVAAGVSKAHADVVLISGHDGGTGASPLTSLKHAGAPWELGLAETQQTLLLNGLRDRIVVQVDGQLKTGRDVVIAALLGAEEYGFATAPLVVSGCVMMRVCHLDTCPVGVATQNPELRKRFSGKPEFVVNFFEFIAEEIREYLAELGFRSLDEAIGHVELLDMSAAENHWKASGLDLAPILHKPELPAGTALRRVIEQDHGLQHALDNTLIQLAEGALAEGTPVTLELPIRNVNRTVGTMLGYQVTKRYGGKGLPDNTIDISFTGSAGNSFGAFLPRGVTLRLTGDANDYLGKGLSGGRITVRPHEEAPLDGHIISGNVALYGATSGEVFVRGVVGERFCVRNSGATAVVEGVGDHGCEYMTGGRAVVLGATGRNFAAGMSGGIAYLLDLKPERVNREMVAIETLTEEDGEFLKETVEKHFAETGSPVAKELLADWDSALARFGKIMPTDYKRVMAAAEAARIEGRDIDEAVMAAAVQS</sequence>
<keyword evidence="13" id="KW-0003">3Fe-4S</keyword>